<sequence>MTFVITEEHATVRVSSVLNKDTKQYGKKYLLDGNDESCWSSDQGSPQWIKLEFKSKHKVSQVDIQFQGGFVGKDCHMKFEKDQVTPFYPEDINTLQKFSVPEPVESQSLLLMFNASTDFFGRIVVYQLNVTCES</sequence>
<dbReference type="EMBL" id="HBUF01163752">
    <property type="protein sequence ID" value="CAG6650746.1"/>
    <property type="molecule type" value="Transcribed_RNA"/>
</dbReference>
<organism evidence="2">
    <name type="scientific">Cacopsylla melanoneura</name>
    <dbReference type="NCBI Taxonomy" id="428564"/>
    <lineage>
        <taxon>Eukaryota</taxon>
        <taxon>Metazoa</taxon>
        <taxon>Ecdysozoa</taxon>
        <taxon>Arthropoda</taxon>
        <taxon>Hexapoda</taxon>
        <taxon>Insecta</taxon>
        <taxon>Pterygota</taxon>
        <taxon>Neoptera</taxon>
        <taxon>Paraneoptera</taxon>
        <taxon>Hemiptera</taxon>
        <taxon>Sternorrhyncha</taxon>
        <taxon>Psylloidea</taxon>
        <taxon>Psyllidae</taxon>
        <taxon>Psyllinae</taxon>
        <taxon>Cacopsylla</taxon>
    </lineage>
</organism>
<feature type="domain" description="F5/8 type C" evidence="1">
    <location>
        <begin position="1"/>
        <end position="65"/>
    </location>
</feature>
<dbReference type="InterPro" id="IPR008979">
    <property type="entry name" value="Galactose-bd-like_sf"/>
</dbReference>
<dbReference type="SUPFAM" id="SSF49785">
    <property type="entry name" value="Galactose-binding domain-like"/>
    <property type="match status" value="1"/>
</dbReference>
<dbReference type="Pfam" id="PF22633">
    <property type="entry name" value="F5_F8_type_C_2"/>
    <property type="match status" value="1"/>
</dbReference>
<evidence type="ECO:0000259" key="1">
    <source>
        <dbReference type="PROSITE" id="PS50022"/>
    </source>
</evidence>
<dbReference type="InterPro" id="IPR000421">
    <property type="entry name" value="FA58C"/>
</dbReference>
<protein>
    <submittedName>
        <fullName evidence="2">Nuclear receptor 2C2-associated protein</fullName>
    </submittedName>
</protein>
<proteinExistence type="predicted"/>
<dbReference type="EMBL" id="HBUF01358766">
    <property type="protein sequence ID" value="CAG6719409.1"/>
    <property type="molecule type" value="Transcribed_RNA"/>
</dbReference>
<name>A0A8D8RY61_9HEMI</name>
<accession>A0A8D8RY61</accession>
<dbReference type="AlphaFoldDB" id="A0A8D8RY61"/>
<dbReference type="Gene3D" id="2.60.120.260">
    <property type="entry name" value="Galactose-binding domain-like"/>
    <property type="match status" value="1"/>
</dbReference>
<dbReference type="EMBL" id="HBUF01532420">
    <property type="protein sequence ID" value="CAG6752176.1"/>
    <property type="molecule type" value="Transcribed_RNA"/>
</dbReference>
<dbReference type="PROSITE" id="PS50022">
    <property type="entry name" value="FA58C_3"/>
    <property type="match status" value="1"/>
</dbReference>
<keyword evidence="2" id="KW-0675">Receptor</keyword>
<reference evidence="2" key="1">
    <citation type="submission" date="2021-05" db="EMBL/GenBank/DDBJ databases">
        <authorList>
            <person name="Alioto T."/>
            <person name="Alioto T."/>
            <person name="Gomez Garrido J."/>
        </authorList>
    </citation>
    <scope>NUCLEOTIDE SEQUENCE</scope>
</reference>
<evidence type="ECO:0000313" key="2">
    <source>
        <dbReference type="EMBL" id="CAG6659813.1"/>
    </source>
</evidence>
<dbReference type="EMBL" id="HBUF01195327">
    <property type="protein sequence ID" value="CAG6659813.1"/>
    <property type="molecule type" value="Transcribed_RNA"/>
</dbReference>